<evidence type="ECO:0000313" key="2">
    <source>
        <dbReference type="EMBL" id="UOE43750.1"/>
    </source>
</evidence>
<dbReference type="Pfam" id="PF01551">
    <property type="entry name" value="Peptidase_M23"/>
    <property type="match status" value="1"/>
</dbReference>
<evidence type="ECO:0000313" key="3">
    <source>
        <dbReference type="Proteomes" id="UP000832097"/>
    </source>
</evidence>
<dbReference type="Proteomes" id="UP000832097">
    <property type="component" value="Chromosome"/>
</dbReference>
<dbReference type="RefSeq" id="WP_243554934.1">
    <property type="nucleotide sequence ID" value="NZ_CP094528.1"/>
</dbReference>
<dbReference type="InterPro" id="IPR016047">
    <property type="entry name" value="M23ase_b-sheet_dom"/>
</dbReference>
<dbReference type="InterPro" id="IPR050570">
    <property type="entry name" value="Cell_wall_metabolism_enzyme"/>
</dbReference>
<dbReference type="EMBL" id="CP094528">
    <property type="protein sequence ID" value="UOE43750.1"/>
    <property type="molecule type" value="Genomic_DNA"/>
</dbReference>
<dbReference type="PANTHER" id="PTHR21666:SF270">
    <property type="entry name" value="MUREIN HYDROLASE ACTIVATOR ENVC"/>
    <property type="match status" value="1"/>
</dbReference>
<protein>
    <submittedName>
        <fullName evidence="2">M23 family metallopeptidase</fullName>
    </submittedName>
</protein>
<dbReference type="CDD" id="cd12797">
    <property type="entry name" value="M23_peptidase"/>
    <property type="match status" value="1"/>
</dbReference>
<dbReference type="SUPFAM" id="SSF51261">
    <property type="entry name" value="Duplicated hybrid motif"/>
    <property type="match status" value="1"/>
</dbReference>
<name>A0ABY4C4T2_9MICO</name>
<accession>A0ABY4C4T2</accession>
<evidence type="ECO:0000259" key="1">
    <source>
        <dbReference type="Pfam" id="PF01551"/>
    </source>
</evidence>
<dbReference type="PANTHER" id="PTHR21666">
    <property type="entry name" value="PEPTIDASE-RELATED"/>
    <property type="match status" value="1"/>
</dbReference>
<dbReference type="Gene3D" id="2.70.70.10">
    <property type="entry name" value="Glucose Permease (Domain IIA)"/>
    <property type="match status" value="1"/>
</dbReference>
<organism evidence="2 3">
    <name type="scientific">Agromyces larvae</name>
    <dbReference type="NCBI Taxonomy" id="2929802"/>
    <lineage>
        <taxon>Bacteria</taxon>
        <taxon>Bacillati</taxon>
        <taxon>Actinomycetota</taxon>
        <taxon>Actinomycetes</taxon>
        <taxon>Micrococcales</taxon>
        <taxon>Microbacteriaceae</taxon>
        <taxon>Agromyces</taxon>
    </lineage>
</organism>
<gene>
    <name evidence="2" type="ORF">MTO99_16500</name>
</gene>
<proteinExistence type="predicted"/>
<sequence>MTYENVNRFVVILADDRDPDVSWQHHLDRGSAGGVDCVAPMRTPVYAPTDGRLDSAWLGTGGLTARLWQAGGWRDEFMHMDQVAIAGDVKQGDLIGYSGRSGGDYAPHVHWHRVDSKGARRNPWHYFSSSPAGGDTTPIKDTPQEDTMRIYSNTDEGGACYLFFDTGWQHISDPQEAKHLALMLNGTPAATKVNGYQINWLKSRCDRNRAALVKALTA</sequence>
<keyword evidence="3" id="KW-1185">Reference proteome</keyword>
<feature type="domain" description="M23ase beta-sheet core" evidence="1">
    <location>
        <begin position="33"/>
        <end position="113"/>
    </location>
</feature>
<dbReference type="InterPro" id="IPR011055">
    <property type="entry name" value="Dup_hybrid_motif"/>
</dbReference>
<reference evidence="2 3" key="1">
    <citation type="submission" date="2022-03" db="EMBL/GenBank/DDBJ databases">
        <title>Mucilaginibacter sp. isolated from the gut of Protaetia brevitarsis seulensis larvae.</title>
        <authorList>
            <person name="Won M."/>
            <person name="Kim S.-J."/>
            <person name="Kwon S.-W."/>
        </authorList>
    </citation>
    <scope>NUCLEOTIDE SEQUENCE [LARGE SCALE GENOMIC DNA]</scope>
    <source>
        <strain evidence="2 3">CFWR-12</strain>
    </source>
</reference>